<dbReference type="AlphaFoldDB" id="A0A8H7D8T7"/>
<keyword evidence="3" id="KW-0732">Signal</keyword>
<reference evidence="4" key="1">
    <citation type="submission" date="2020-05" db="EMBL/GenBank/DDBJ databases">
        <title>Mycena genomes resolve the evolution of fungal bioluminescence.</title>
        <authorList>
            <person name="Tsai I.J."/>
        </authorList>
    </citation>
    <scope>NUCLEOTIDE SEQUENCE</scope>
    <source>
        <strain evidence="4">CCC161011</strain>
    </source>
</reference>
<feature type="compositionally biased region" description="Polar residues" evidence="1">
    <location>
        <begin position="290"/>
        <end position="300"/>
    </location>
</feature>
<sequence length="461" mass="48940">MGTLRSHQRLTLALFTLVSAYAPLVAGQANRTIDDFSPLISYSPADAVTHLDTTGFDPAKLNNRTIAVLNSTVSASLNMTMEFTGTALWLFLAEPVPTTARTSIASYTIFLDGAEVLDVGQTPLAARAVYSAPAYSNTSLSLGAHEVTMRINDGGTAYFDYAVFTSDDPIPEASLVPVQPTGSSSVSASKSTGTAASVSTGAAKPHTAAIAGAIAGGILLLLAAFLALLFLRRRRCHGAHPRPIYSSPPNRPGCSAKPQITVESAARRSIDKLILANKPAGEAPPPALMSSASHTPQQSAPPIRVQPHTLEYRPTQEYDEDDMTSNTGTSASDPDAAVRRMLAEQRAIVAEHTRPDPTAWGVDEKKHLLEQDNDPQKTQPQTQARTQILFTPHDTDAASSAAGHPHADPDPVISSIAAQMRALQAQMARLQVERRVPGGSSPLQLQYSSEEEVPPPVYTGL</sequence>
<feature type="transmembrane region" description="Helical" evidence="2">
    <location>
        <begin position="208"/>
        <end position="231"/>
    </location>
</feature>
<keyword evidence="2" id="KW-0472">Membrane</keyword>
<keyword evidence="2" id="KW-1133">Transmembrane helix</keyword>
<dbReference type="Gene3D" id="2.60.120.260">
    <property type="entry name" value="Galactose-binding domain-like"/>
    <property type="match status" value="1"/>
</dbReference>
<accession>A0A8H7D8T7</accession>
<feature type="signal peptide" evidence="3">
    <location>
        <begin position="1"/>
        <end position="27"/>
    </location>
</feature>
<feature type="chain" id="PRO_5034164760" evidence="3">
    <location>
        <begin position="28"/>
        <end position="461"/>
    </location>
</feature>
<dbReference type="EMBL" id="JACAZI010000004">
    <property type="protein sequence ID" value="KAF7362981.1"/>
    <property type="molecule type" value="Genomic_DNA"/>
</dbReference>
<evidence type="ECO:0000256" key="1">
    <source>
        <dbReference type="SAM" id="MobiDB-lite"/>
    </source>
</evidence>
<comment type="caution">
    <text evidence="4">The sequence shown here is derived from an EMBL/GenBank/DDBJ whole genome shotgun (WGS) entry which is preliminary data.</text>
</comment>
<name>A0A8H7D8T7_9AGAR</name>
<dbReference type="OrthoDB" id="3047968at2759"/>
<protein>
    <submittedName>
        <fullName evidence="4">Uncharacterized protein</fullName>
    </submittedName>
</protein>
<proteinExistence type="predicted"/>
<dbReference type="Proteomes" id="UP000620124">
    <property type="component" value="Unassembled WGS sequence"/>
</dbReference>
<organism evidence="4 5">
    <name type="scientific">Mycena venus</name>
    <dbReference type="NCBI Taxonomy" id="2733690"/>
    <lineage>
        <taxon>Eukaryota</taxon>
        <taxon>Fungi</taxon>
        <taxon>Dikarya</taxon>
        <taxon>Basidiomycota</taxon>
        <taxon>Agaricomycotina</taxon>
        <taxon>Agaricomycetes</taxon>
        <taxon>Agaricomycetidae</taxon>
        <taxon>Agaricales</taxon>
        <taxon>Marasmiineae</taxon>
        <taxon>Mycenaceae</taxon>
        <taxon>Mycena</taxon>
    </lineage>
</organism>
<evidence type="ECO:0000313" key="4">
    <source>
        <dbReference type="EMBL" id="KAF7362981.1"/>
    </source>
</evidence>
<feature type="region of interest" description="Disordered" evidence="1">
    <location>
        <begin position="316"/>
        <end position="335"/>
    </location>
</feature>
<evidence type="ECO:0000313" key="5">
    <source>
        <dbReference type="Proteomes" id="UP000620124"/>
    </source>
</evidence>
<feature type="region of interest" description="Disordered" evidence="1">
    <location>
        <begin position="434"/>
        <end position="461"/>
    </location>
</feature>
<evidence type="ECO:0000256" key="2">
    <source>
        <dbReference type="SAM" id="Phobius"/>
    </source>
</evidence>
<evidence type="ECO:0000256" key="3">
    <source>
        <dbReference type="SAM" id="SignalP"/>
    </source>
</evidence>
<feature type="region of interest" description="Disordered" evidence="1">
    <location>
        <begin position="278"/>
        <end position="307"/>
    </location>
</feature>
<keyword evidence="2" id="KW-0812">Transmembrane</keyword>
<gene>
    <name evidence="4" type="ORF">MVEN_00649700</name>
</gene>
<keyword evidence="5" id="KW-1185">Reference proteome</keyword>